<protein>
    <submittedName>
        <fullName evidence="2">GCN5-related N-acetyltransferase</fullName>
    </submittedName>
</protein>
<dbReference type="AlphaFoldDB" id="R4YU40"/>
<dbReference type="EMBL" id="FO203512">
    <property type="protein sequence ID" value="CCK77528.1"/>
    <property type="molecule type" value="Genomic_DNA"/>
</dbReference>
<dbReference type="SUPFAM" id="SSF55729">
    <property type="entry name" value="Acyl-CoA N-acyltransferases (Nat)"/>
    <property type="match status" value="1"/>
</dbReference>
<dbReference type="InterPro" id="IPR016181">
    <property type="entry name" value="Acyl_CoA_acyltransferase"/>
</dbReference>
<feature type="domain" description="N-acetyltransferase" evidence="1">
    <location>
        <begin position="13"/>
        <end position="175"/>
    </location>
</feature>
<dbReference type="Gene3D" id="3.40.630.30">
    <property type="match status" value="1"/>
</dbReference>
<dbReference type="GO" id="GO:0016747">
    <property type="term" value="F:acyltransferase activity, transferring groups other than amino-acyl groups"/>
    <property type="evidence" value="ECO:0007669"/>
    <property type="project" value="InterPro"/>
</dbReference>
<dbReference type="HOGENOM" id="CLU_013985_1_0_6"/>
<dbReference type="InterPro" id="IPR000182">
    <property type="entry name" value="GNAT_dom"/>
</dbReference>
<accession>R4YU40</accession>
<evidence type="ECO:0000313" key="3">
    <source>
        <dbReference type="Proteomes" id="UP000032749"/>
    </source>
</evidence>
<proteinExistence type="predicted"/>
<reference evidence="2 3" key="1">
    <citation type="journal article" date="2013" name="Nat. Commun.">
        <title>Genome sequence and functional genomic analysis of the oil-degrading bacterium Oleispira antarctica.</title>
        <authorList>
            <person name="Kube M."/>
            <person name="Chernikova T.N."/>
            <person name="Al-Ramahi Y."/>
            <person name="Beloqui A."/>
            <person name="Lopez-Cortez N."/>
            <person name="Guazzaroni M.E."/>
            <person name="Heipieper H.J."/>
            <person name="Klages S."/>
            <person name="Kotsyurbenko O.R."/>
            <person name="Langer I."/>
            <person name="Nechitaylo T.Y."/>
            <person name="Lunsdorf H."/>
            <person name="Fernandez M."/>
            <person name="Juarez S."/>
            <person name="Ciordia S."/>
            <person name="Singer A."/>
            <person name="Kagan O."/>
            <person name="Egorova O."/>
            <person name="Petit P.A."/>
            <person name="Stogios P."/>
            <person name="Kim Y."/>
            <person name="Tchigvintsev A."/>
            <person name="Flick R."/>
            <person name="Denaro R."/>
            <person name="Genovese M."/>
            <person name="Albar J.P."/>
            <person name="Reva O.N."/>
            <person name="Martinez-Gomariz M."/>
            <person name="Tran H."/>
            <person name="Ferrer M."/>
            <person name="Savchenko A."/>
            <person name="Yakunin A.F."/>
            <person name="Yakimov M.M."/>
            <person name="Golyshina O.V."/>
            <person name="Reinhardt R."/>
            <person name="Golyshin P.N."/>
        </authorList>
    </citation>
    <scope>NUCLEOTIDE SEQUENCE [LARGE SCALE GENOMIC DNA]</scope>
</reference>
<dbReference type="PATRIC" id="fig|698738.3.peg.3485"/>
<dbReference type="Pfam" id="PF13302">
    <property type="entry name" value="Acetyltransf_3"/>
    <property type="match status" value="1"/>
</dbReference>
<dbReference type="PANTHER" id="PTHR43610">
    <property type="entry name" value="BLL6696 PROTEIN"/>
    <property type="match status" value="1"/>
</dbReference>
<dbReference type="KEGG" id="oai:OLEAN_C33520"/>
<dbReference type="STRING" id="698738.OLEAN_C33520"/>
<name>R4YU40_OLEAN</name>
<sequence length="196" mass="22365">MKFERVILEGDHVRLEPLSENHRDQLIEAISDGELWNLFVTLVPRVEELDEFIENAISAHSNEDGLAFATIDKASGRVVGSTRFMKAALSHKRIEIGFTFIAKSYQKTKINTEAKLLMLSYAFEVLYLNRVELITDYFNDSSRNAILRLGAKQEGILRNHMVMPNGRVRDSVLFSITSNDWAGVKQNLSFKLKNNM</sequence>
<dbReference type="PANTHER" id="PTHR43610:SF1">
    <property type="entry name" value="N-ACETYLTRANSFERASE DOMAIN-CONTAINING PROTEIN"/>
    <property type="match status" value="1"/>
</dbReference>
<dbReference type="PROSITE" id="PS51186">
    <property type="entry name" value="GNAT"/>
    <property type="match status" value="1"/>
</dbReference>
<organism evidence="2 3">
    <name type="scientific">Oleispira antarctica RB-8</name>
    <dbReference type="NCBI Taxonomy" id="698738"/>
    <lineage>
        <taxon>Bacteria</taxon>
        <taxon>Pseudomonadati</taxon>
        <taxon>Pseudomonadota</taxon>
        <taxon>Gammaproteobacteria</taxon>
        <taxon>Oceanospirillales</taxon>
        <taxon>Oceanospirillaceae</taxon>
        <taxon>Oleispira</taxon>
    </lineage>
</organism>
<keyword evidence="3" id="KW-1185">Reference proteome</keyword>
<dbReference type="Proteomes" id="UP000032749">
    <property type="component" value="Chromosome"/>
</dbReference>
<dbReference type="OrthoDB" id="9801656at2"/>
<keyword evidence="2" id="KW-0808">Transferase</keyword>
<evidence type="ECO:0000313" key="2">
    <source>
        <dbReference type="EMBL" id="CCK77528.1"/>
    </source>
</evidence>
<gene>
    <name evidence="2" type="ORF">OLEAN_C33520</name>
</gene>
<evidence type="ECO:0000259" key="1">
    <source>
        <dbReference type="PROSITE" id="PS51186"/>
    </source>
</evidence>